<evidence type="ECO:0000256" key="3">
    <source>
        <dbReference type="ARBA" id="ARBA00023015"/>
    </source>
</evidence>
<feature type="region of interest" description="Disordered" evidence="7">
    <location>
        <begin position="1"/>
        <end position="27"/>
    </location>
</feature>
<feature type="compositionally biased region" description="Polar residues" evidence="7">
    <location>
        <begin position="749"/>
        <end position="762"/>
    </location>
</feature>
<evidence type="ECO:0000256" key="6">
    <source>
        <dbReference type="ARBA" id="ARBA00023242"/>
    </source>
</evidence>
<dbReference type="PROSITE" id="PS50048">
    <property type="entry name" value="ZN2_CY6_FUNGAL_2"/>
    <property type="match status" value="1"/>
</dbReference>
<dbReference type="CDD" id="cd00067">
    <property type="entry name" value="GAL4"/>
    <property type="match status" value="1"/>
</dbReference>
<evidence type="ECO:0000259" key="8">
    <source>
        <dbReference type="PROSITE" id="PS50048"/>
    </source>
</evidence>
<dbReference type="Gene3D" id="4.10.240.10">
    <property type="entry name" value="Zn(2)-C6 fungal-type DNA-binding domain"/>
    <property type="match status" value="1"/>
</dbReference>
<protein>
    <recommendedName>
        <fullName evidence="8">Zn(2)-C6 fungal-type domain-containing protein</fullName>
    </recommendedName>
</protein>
<evidence type="ECO:0000256" key="4">
    <source>
        <dbReference type="ARBA" id="ARBA00023125"/>
    </source>
</evidence>
<dbReference type="OMA" id="NRMITSC"/>
<feature type="region of interest" description="Disordered" evidence="7">
    <location>
        <begin position="734"/>
        <end position="762"/>
    </location>
</feature>
<organism evidence="9 10">
    <name type="scientific">Endocarpon pusillum (strain Z07020 / HMAS-L-300199)</name>
    <name type="common">Lichen-forming fungus</name>
    <dbReference type="NCBI Taxonomy" id="1263415"/>
    <lineage>
        <taxon>Eukaryota</taxon>
        <taxon>Fungi</taxon>
        <taxon>Dikarya</taxon>
        <taxon>Ascomycota</taxon>
        <taxon>Pezizomycotina</taxon>
        <taxon>Eurotiomycetes</taxon>
        <taxon>Chaetothyriomycetidae</taxon>
        <taxon>Verrucariales</taxon>
        <taxon>Verrucariaceae</taxon>
        <taxon>Endocarpon</taxon>
    </lineage>
</organism>
<dbReference type="InterPro" id="IPR036864">
    <property type="entry name" value="Zn2-C6_fun-type_DNA-bd_sf"/>
</dbReference>
<dbReference type="EMBL" id="KE721096">
    <property type="protein sequence ID" value="ERF72497.1"/>
    <property type="molecule type" value="Genomic_DNA"/>
</dbReference>
<proteinExistence type="predicted"/>
<dbReference type="GO" id="GO:0005634">
    <property type="term" value="C:nucleus"/>
    <property type="evidence" value="ECO:0007669"/>
    <property type="project" value="UniProtKB-SubCell"/>
</dbReference>
<dbReference type="PROSITE" id="PS00463">
    <property type="entry name" value="ZN2_CY6_FUNGAL_1"/>
    <property type="match status" value="1"/>
</dbReference>
<feature type="region of interest" description="Disordered" evidence="7">
    <location>
        <begin position="871"/>
        <end position="926"/>
    </location>
</feature>
<dbReference type="Pfam" id="PF00172">
    <property type="entry name" value="Zn_clus"/>
    <property type="match status" value="1"/>
</dbReference>
<dbReference type="GeneID" id="19242586"/>
<dbReference type="SUPFAM" id="SSF57701">
    <property type="entry name" value="Zn2/Cys6 DNA-binding domain"/>
    <property type="match status" value="1"/>
</dbReference>
<evidence type="ECO:0000256" key="2">
    <source>
        <dbReference type="ARBA" id="ARBA00022723"/>
    </source>
</evidence>
<reference evidence="10" key="1">
    <citation type="journal article" date="2014" name="BMC Genomics">
        <title>Genome characteristics reveal the impact of lichenization on lichen-forming fungus Endocarpon pusillum Hedwig (Verrucariales, Ascomycota).</title>
        <authorList>
            <person name="Wang Y.-Y."/>
            <person name="Liu B."/>
            <person name="Zhang X.-Y."/>
            <person name="Zhou Q.-M."/>
            <person name="Zhang T."/>
            <person name="Li H."/>
            <person name="Yu Y.-F."/>
            <person name="Zhang X.-L."/>
            <person name="Hao X.-Y."/>
            <person name="Wang M."/>
            <person name="Wang L."/>
            <person name="Wei J.-C."/>
        </authorList>
    </citation>
    <scope>NUCLEOTIDE SEQUENCE [LARGE SCALE GENOMIC DNA]</scope>
    <source>
        <strain evidence="10">Z07020 / HMAS-L-300199</strain>
    </source>
</reference>
<keyword evidence="2" id="KW-0479">Metal-binding</keyword>
<evidence type="ECO:0000256" key="7">
    <source>
        <dbReference type="SAM" id="MobiDB-lite"/>
    </source>
</evidence>
<dbReference type="RefSeq" id="XP_007801873.1">
    <property type="nucleotide sequence ID" value="XM_007803682.1"/>
</dbReference>
<dbReference type="InterPro" id="IPR050613">
    <property type="entry name" value="Sec_Metabolite_Reg"/>
</dbReference>
<evidence type="ECO:0000256" key="5">
    <source>
        <dbReference type="ARBA" id="ARBA00023163"/>
    </source>
</evidence>
<keyword evidence="6" id="KW-0539">Nucleus</keyword>
<dbReference type="CDD" id="cd12148">
    <property type="entry name" value="fungal_TF_MHR"/>
    <property type="match status" value="1"/>
</dbReference>
<evidence type="ECO:0000313" key="10">
    <source>
        <dbReference type="Proteomes" id="UP000019373"/>
    </source>
</evidence>
<evidence type="ECO:0000256" key="1">
    <source>
        <dbReference type="ARBA" id="ARBA00004123"/>
    </source>
</evidence>
<dbReference type="GO" id="GO:0003677">
    <property type="term" value="F:DNA binding"/>
    <property type="evidence" value="ECO:0007669"/>
    <property type="project" value="UniProtKB-KW"/>
</dbReference>
<dbReference type="SMART" id="SM00066">
    <property type="entry name" value="GAL4"/>
    <property type="match status" value="1"/>
</dbReference>
<dbReference type="Proteomes" id="UP000019373">
    <property type="component" value="Unassembled WGS sequence"/>
</dbReference>
<dbReference type="GO" id="GO:0008270">
    <property type="term" value="F:zinc ion binding"/>
    <property type="evidence" value="ECO:0007669"/>
    <property type="project" value="InterPro"/>
</dbReference>
<feature type="region of interest" description="Disordered" evidence="7">
    <location>
        <begin position="42"/>
        <end position="66"/>
    </location>
</feature>
<name>U1G585_ENDPU</name>
<dbReference type="PANTHER" id="PTHR31001:SF40">
    <property type="entry name" value="ZN(II)2CYS6 TRANSCRIPTION FACTOR (EUROFUNG)"/>
    <property type="match status" value="1"/>
</dbReference>
<evidence type="ECO:0000313" key="9">
    <source>
        <dbReference type="EMBL" id="ERF72497.1"/>
    </source>
</evidence>
<sequence>MSLVRDSPQSLNRATSDSGHGLNESSRHLASQATNTFVLSTAARGSAKAPSPLTASSSPPHRIRRRNRMITSCLECRRRKLKCDKLHPCTNCTKFVRDCVFLAPALDSASQLRLTEIKEKMGVLERGLEAEVANAKKQHRLHLDGEKAVSNENIASSASAHHVRKGSVDLPGELSHEQSDGDGTAEVPEDEKGLEPTPLAVVDAAYDGDADDDVLDLGVKMGKMRMTERLGGYFRPKMTEELSFTLNLPRSTVQSPEDQRSSVTPISPLSPLHVQQVWKDKETFLEPGPTYIAPGSGFFFGNPGSGTSIIDFLPSRLAGDRLVQQYHDVVHFIARVVHWPSFETQYDNFWANITVGIEPLGSLQAVVFAVMFSAVVSMKENDITALFSVPKRDLMASFQMATEVALGKANFIRTTKLETLQALVIYLIPMCRDEMSRAHSVLVGTAIRLAECMGIHRDPQQTYDLGPLESHTRRTLWCQLCFLDIRTAEAQGPRPLIRRDEFDTNFPLNINDADLTSSNPEERTGWTDMTFSRIRFECNEMHRVIWNDRSRLERKQIGLTHVLGKIESFRKAMEDKYHPIIDENVPLQKEAKIVMNLLLLRMHIMVLHRYHTSSRVGIPDRLRQIILSTGTQQMEDAIRLETEPVLQPWAWYCGAYQQWHTAFLLLVEVFSFPMRREADRIWRIVDYVFETDPSMTREQKGRAILSELRDRTRAYRDFRKIRAPINMMSRICTAPSQKPDQEEGRSTLLDFNSDPTPAASRSIQRPPLAYRLSYGLAEQPHIIYTGQGSLNQPIGKQAPKSQVKHRTPFNSAYAVRPITAVATTAAANLGQITKALADAPSPISSADSVYGRNWTFDTPSTFFMAQSQIKKPEPNKLPGEQRAQASPPRSDVTSTPNSYSNPSIPVMGANNPLADMWSGGTDNGDLGQSVRPPPGLVVDENPSGVISPSIISPVSGRRSLPLNQQAAGMPGLDSDMMMVDIDWSEWDKIFPPEVNTGILNAPVAQQF</sequence>
<dbReference type="GO" id="GO:0006351">
    <property type="term" value="P:DNA-templated transcription"/>
    <property type="evidence" value="ECO:0007669"/>
    <property type="project" value="InterPro"/>
</dbReference>
<dbReference type="InterPro" id="IPR001138">
    <property type="entry name" value="Zn2Cys6_DnaBD"/>
</dbReference>
<dbReference type="Pfam" id="PF04082">
    <property type="entry name" value="Fungal_trans"/>
    <property type="match status" value="1"/>
</dbReference>
<keyword evidence="10" id="KW-1185">Reference proteome</keyword>
<dbReference type="PANTHER" id="PTHR31001">
    <property type="entry name" value="UNCHARACTERIZED TRANSCRIPTIONAL REGULATORY PROTEIN"/>
    <property type="match status" value="1"/>
</dbReference>
<dbReference type="OrthoDB" id="424974at2759"/>
<keyword evidence="4" id="KW-0238">DNA-binding</keyword>
<keyword evidence="3" id="KW-0805">Transcription regulation</keyword>
<dbReference type="SMART" id="SM00906">
    <property type="entry name" value="Fungal_trans"/>
    <property type="match status" value="1"/>
</dbReference>
<dbReference type="AlphaFoldDB" id="U1G585"/>
<dbReference type="GO" id="GO:0000981">
    <property type="term" value="F:DNA-binding transcription factor activity, RNA polymerase II-specific"/>
    <property type="evidence" value="ECO:0007669"/>
    <property type="project" value="InterPro"/>
</dbReference>
<dbReference type="InterPro" id="IPR007219">
    <property type="entry name" value="XnlR_reg_dom"/>
</dbReference>
<dbReference type="HOGENOM" id="CLU_004083_9_0_1"/>
<feature type="region of interest" description="Disordered" evidence="7">
    <location>
        <begin position="170"/>
        <end position="195"/>
    </location>
</feature>
<dbReference type="eggNOG" id="ENOG502SICN">
    <property type="taxonomic scope" value="Eukaryota"/>
</dbReference>
<feature type="compositionally biased region" description="Polar residues" evidence="7">
    <location>
        <begin position="891"/>
        <end position="903"/>
    </location>
</feature>
<feature type="compositionally biased region" description="Low complexity" evidence="7">
    <location>
        <begin position="46"/>
        <end position="60"/>
    </location>
</feature>
<keyword evidence="5" id="KW-0804">Transcription</keyword>
<comment type="subcellular location">
    <subcellularLocation>
        <location evidence="1">Nucleus</location>
    </subcellularLocation>
</comment>
<feature type="domain" description="Zn(2)-C6 fungal-type" evidence="8">
    <location>
        <begin position="72"/>
        <end position="101"/>
    </location>
</feature>
<feature type="compositionally biased region" description="Polar residues" evidence="7">
    <location>
        <begin position="7"/>
        <end position="18"/>
    </location>
</feature>
<gene>
    <name evidence="9" type="ORF">EPUS_07706</name>
</gene>
<accession>U1G585</accession>